<comment type="caution">
    <text evidence="7">The sequence shown here is derived from an EMBL/GenBank/DDBJ whole genome shotgun (WGS) entry which is preliminary data.</text>
</comment>
<protein>
    <recommendedName>
        <fullName evidence="6">PHD-type domain-containing protein</fullName>
    </recommendedName>
</protein>
<dbReference type="PROSITE" id="PS01359">
    <property type="entry name" value="ZF_PHD_1"/>
    <property type="match status" value="1"/>
</dbReference>
<name>A0ABR1S6W7_9PEZI</name>
<feature type="compositionally biased region" description="Basic and acidic residues" evidence="5">
    <location>
        <begin position="492"/>
        <end position="502"/>
    </location>
</feature>
<proteinExistence type="predicted"/>
<dbReference type="CDD" id="cd15534">
    <property type="entry name" value="PHD2_PHF12_Rco1"/>
    <property type="match status" value="1"/>
</dbReference>
<evidence type="ECO:0000313" key="7">
    <source>
        <dbReference type="EMBL" id="KAK8027513.1"/>
    </source>
</evidence>
<dbReference type="InterPro" id="IPR019786">
    <property type="entry name" value="Zinc_finger_PHD-type_CS"/>
</dbReference>
<dbReference type="Proteomes" id="UP001396898">
    <property type="component" value="Unassembled WGS sequence"/>
</dbReference>
<feature type="compositionally biased region" description="Polar residues" evidence="5">
    <location>
        <begin position="676"/>
        <end position="689"/>
    </location>
</feature>
<accession>A0ABR1S6W7</accession>
<dbReference type="PROSITE" id="PS50016">
    <property type="entry name" value="ZF_PHD_2"/>
    <property type="match status" value="1"/>
</dbReference>
<dbReference type="InterPro" id="IPR052819">
    <property type="entry name" value="Chromatin_regulatory_protein"/>
</dbReference>
<evidence type="ECO:0000256" key="3">
    <source>
        <dbReference type="ARBA" id="ARBA00022833"/>
    </source>
</evidence>
<keyword evidence="8" id="KW-1185">Reference proteome</keyword>
<keyword evidence="3" id="KW-0862">Zinc</keyword>
<feature type="region of interest" description="Disordered" evidence="5">
    <location>
        <begin position="373"/>
        <end position="734"/>
    </location>
</feature>
<dbReference type="InterPro" id="IPR013083">
    <property type="entry name" value="Znf_RING/FYVE/PHD"/>
</dbReference>
<dbReference type="EMBL" id="JAQQWI010000007">
    <property type="protein sequence ID" value="KAK8027513.1"/>
    <property type="molecule type" value="Genomic_DNA"/>
</dbReference>
<dbReference type="Gene3D" id="3.30.40.10">
    <property type="entry name" value="Zinc/RING finger domain, C3HC4 (zinc finger)"/>
    <property type="match status" value="1"/>
</dbReference>
<dbReference type="Gene3D" id="2.30.30.1150">
    <property type="match status" value="1"/>
</dbReference>
<evidence type="ECO:0000313" key="8">
    <source>
        <dbReference type="Proteomes" id="UP001396898"/>
    </source>
</evidence>
<evidence type="ECO:0000259" key="6">
    <source>
        <dbReference type="PROSITE" id="PS50016"/>
    </source>
</evidence>
<feature type="compositionally biased region" description="Acidic residues" evidence="5">
    <location>
        <begin position="482"/>
        <end position="491"/>
    </location>
</feature>
<sequence>MAPTTSTTKPSARTSSRFSSPLHLSSSPSGHNKGVSTEGQRSFMRSWLEPPVEQKPSFAQQGLMRGGVLEGMAPLGTLPKSNMLKKPSASAEGTPAPTVKRIVLKKSTKAATPVEESSAIPQLPPVMAAPDAEMALESLEPTRSSPTQPIFPATGLDDSDDGDYRPNTSRTRRSSMHSHHNKKSAKRHSRPGRKSSARGPSPAPSPSVQQPEPEPEPEPDTTTEPPLPAPQVEFQPPPALLGRAPIDKAFADKVVEAAVDEALHHFRYPTAWALRTLYDELGDKEPCFVHMIEDIYHQRADIDTINEFNKLVRDSKTRGRRDNEACNYFIPPDNRTTPHKPKAAPYHDLLIMDFTPVKQETSHDADGHINKKAKLELDEPLAAGTAGRVRRSSSGSGGSGNRNGSRGRSGSSSRPVSKLNLNGASGLNGAAPGRVNGITTIQKQSPTKHGASKHSPSKHSPSKGKKHRRSSSVSSDSSLSEVPDDEPEDYEEFQKRLEDEISRPSTAEPNHAPKPGDLDQPISDEKTKPTSKKAPKPDGSRHTASQQLHPQDQEMAAAAVVTNGASHQQHSHRASTPLKFPSKYGEVSIQDQLTLRKHEAKADTRSLTEESSAPSFTRKPLDEDLAAEDALAQAPTGQPRSLRTPAANLRATRASRRNNDDAESSPIAPDMDVASTRGSRAATPSNNLRSNKKQKTGLRVKTSPMKRKGTAAGVPREAPVNSGPSFNDKDRTSSNDDTCYTCGGNGEVICCDGCNYSFHPLCVDPPLHEDDIPHIEDFYCHECQHVYFRSQFTGNRGAFGSLLDKLDKTNSRAFGLPQDIRDYFENVRTGPDGEYEELPAGKPVKVNKKGYDEPFDFYKVRDAEGNAVLCHQCNKGASDSRAIIPCSAPNCGLQFHLECLDPPMTIPPVLRTWQCPCHADRPPLASLAPAHRYRKVKSAPIIEQAYTRGMTNNGFIEIEEDDDEEEDDFKSRYDYGRVYRLSEKGIKRDFVSTVRNKRSQARRAKTMAPAGANRLHSVEEQQAALNLSQLAQSTDGIGQLVNAMVSEASPDVVALMAQGDASRIASANLSSVDVKALEVMLAQVDALKKNIAKTLETTRAGAVRSEPEVSKNTQNNGTEDSMQLD</sequence>
<dbReference type="Pfam" id="PF00628">
    <property type="entry name" value="PHD"/>
    <property type="match status" value="1"/>
</dbReference>
<dbReference type="InterPro" id="IPR019787">
    <property type="entry name" value="Znf_PHD-finger"/>
</dbReference>
<feature type="region of interest" description="Disordered" evidence="5">
    <location>
        <begin position="1098"/>
        <end position="1125"/>
    </location>
</feature>
<evidence type="ECO:0000256" key="2">
    <source>
        <dbReference type="ARBA" id="ARBA00022771"/>
    </source>
</evidence>
<dbReference type="InterPro" id="IPR001965">
    <property type="entry name" value="Znf_PHD"/>
</dbReference>
<dbReference type="PANTHER" id="PTHR47636:SF1">
    <property type="entry name" value="TRANSCRIPTIONAL REGULATORY PROTEIN RCO1"/>
    <property type="match status" value="1"/>
</dbReference>
<feature type="region of interest" description="Disordered" evidence="5">
    <location>
        <begin position="323"/>
        <end position="342"/>
    </location>
</feature>
<feature type="domain" description="PHD-type" evidence="6">
    <location>
        <begin position="736"/>
        <end position="786"/>
    </location>
</feature>
<feature type="compositionally biased region" description="Basic and acidic residues" evidence="5">
    <location>
        <begin position="594"/>
        <end position="608"/>
    </location>
</feature>
<dbReference type="InterPro" id="IPR011011">
    <property type="entry name" value="Znf_FYVE_PHD"/>
</dbReference>
<feature type="compositionally biased region" description="Pro residues" evidence="5">
    <location>
        <begin position="225"/>
        <end position="239"/>
    </location>
</feature>
<dbReference type="PANTHER" id="PTHR47636">
    <property type="entry name" value="TRANSCRIPTIONAL REGULATORY PROTEIN RCO1"/>
    <property type="match status" value="1"/>
</dbReference>
<feature type="compositionally biased region" description="Polar residues" evidence="5">
    <location>
        <begin position="1"/>
        <end position="14"/>
    </location>
</feature>
<organism evidence="7 8">
    <name type="scientific">Apiospora marii</name>
    <dbReference type="NCBI Taxonomy" id="335849"/>
    <lineage>
        <taxon>Eukaryota</taxon>
        <taxon>Fungi</taxon>
        <taxon>Dikarya</taxon>
        <taxon>Ascomycota</taxon>
        <taxon>Pezizomycotina</taxon>
        <taxon>Sordariomycetes</taxon>
        <taxon>Xylariomycetidae</taxon>
        <taxon>Amphisphaeriales</taxon>
        <taxon>Apiosporaceae</taxon>
        <taxon>Apiospora</taxon>
    </lineage>
</organism>
<feature type="compositionally biased region" description="Low complexity" evidence="5">
    <location>
        <begin position="15"/>
        <end position="29"/>
    </location>
</feature>
<keyword evidence="2 4" id="KW-0863">Zinc-finger</keyword>
<feature type="region of interest" description="Disordered" evidence="5">
    <location>
        <begin position="1"/>
        <end position="240"/>
    </location>
</feature>
<feature type="compositionally biased region" description="Low complexity" evidence="5">
    <location>
        <begin position="471"/>
        <end position="481"/>
    </location>
</feature>
<feature type="compositionally biased region" description="Basic residues" evidence="5">
    <location>
        <begin position="450"/>
        <end position="470"/>
    </location>
</feature>
<dbReference type="SUPFAM" id="SSF57903">
    <property type="entry name" value="FYVE/PHD zinc finger"/>
    <property type="match status" value="2"/>
</dbReference>
<feature type="compositionally biased region" description="Basic residues" evidence="5">
    <location>
        <begin position="170"/>
        <end position="196"/>
    </location>
</feature>
<gene>
    <name evidence="7" type="ORF">PG991_004569</name>
</gene>
<dbReference type="SMART" id="SM00249">
    <property type="entry name" value="PHD"/>
    <property type="match status" value="2"/>
</dbReference>
<feature type="compositionally biased region" description="Polar residues" evidence="5">
    <location>
        <begin position="437"/>
        <end position="447"/>
    </location>
</feature>
<keyword evidence="1" id="KW-0479">Metal-binding</keyword>
<feature type="compositionally biased region" description="Low complexity" evidence="5">
    <location>
        <begin position="402"/>
        <end position="414"/>
    </location>
</feature>
<evidence type="ECO:0000256" key="4">
    <source>
        <dbReference type="PROSITE-ProRule" id="PRU00146"/>
    </source>
</evidence>
<evidence type="ECO:0000256" key="1">
    <source>
        <dbReference type="ARBA" id="ARBA00022723"/>
    </source>
</evidence>
<reference evidence="7 8" key="1">
    <citation type="submission" date="2023-01" db="EMBL/GenBank/DDBJ databases">
        <title>Analysis of 21 Apiospora genomes using comparative genomics revels a genus with tremendous synthesis potential of carbohydrate active enzymes and secondary metabolites.</title>
        <authorList>
            <person name="Sorensen T."/>
        </authorList>
    </citation>
    <scope>NUCLEOTIDE SEQUENCE [LARGE SCALE GENOMIC DNA]</scope>
    <source>
        <strain evidence="7 8">CBS 20057</strain>
    </source>
</reference>
<evidence type="ECO:0000256" key="5">
    <source>
        <dbReference type="SAM" id="MobiDB-lite"/>
    </source>
</evidence>
<feature type="compositionally biased region" description="Polar residues" evidence="5">
    <location>
        <begin position="1110"/>
        <end position="1125"/>
    </location>
</feature>
<feature type="compositionally biased region" description="Basic residues" evidence="5">
    <location>
        <begin position="690"/>
        <end position="709"/>
    </location>
</feature>